<name>A0A6P8J117_ACTTE</name>
<protein>
    <submittedName>
        <fullName evidence="10">ATP-dependent RNA helicase DDX51-like</fullName>
    </submittedName>
</protein>
<keyword evidence="4 5" id="KW-0067">ATP-binding</keyword>
<keyword evidence="2 5" id="KW-0378">Hydrolase</keyword>
<feature type="domain" description="Helicase C-terminal" evidence="8">
    <location>
        <begin position="403"/>
        <end position="597"/>
    </location>
</feature>
<keyword evidence="9" id="KW-1185">Reference proteome</keyword>
<dbReference type="SMART" id="SM00490">
    <property type="entry name" value="HELICc"/>
    <property type="match status" value="1"/>
</dbReference>
<evidence type="ECO:0000313" key="9">
    <source>
        <dbReference type="Proteomes" id="UP000515163"/>
    </source>
</evidence>
<dbReference type="PROSITE" id="PS00039">
    <property type="entry name" value="DEAD_ATP_HELICASE"/>
    <property type="match status" value="1"/>
</dbReference>
<keyword evidence="1 5" id="KW-0547">Nucleotide-binding</keyword>
<dbReference type="InParanoid" id="A0A6P8J117"/>
<evidence type="ECO:0000259" key="8">
    <source>
        <dbReference type="PROSITE" id="PS51194"/>
    </source>
</evidence>
<dbReference type="GO" id="GO:0005524">
    <property type="term" value="F:ATP binding"/>
    <property type="evidence" value="ECO:0007669"/>
    <property type="project" value="UniProtKB-KW"/>
</dbReference>
<keyword evidence="3 5" id="KW-0347">Helicase</keyword>
<dbReference type="InterPro" id="IPR027417">
    <property type="entry name" value="P-loop_NTPase"/>
</dbReference>
<dbReference type="InterPro" id="IPR001650">
    <property type="entry name" value="Helicase_C-like"/>
</dbReference>
<dbReference type="Proteomes" id="UP000515163">
    <property type="component" value="Unplaced"/>
</dbReference>
<evidence type="ECO:0000259" key="7">
    <source>
        <dbReference type="PROSITE" id="PS51192"/>
    </source>
</evidence>
<organism evidence="9 10">
    <name type="scientific">Actinia tenebrosa</name>
    <name type="common">Australian red waratah sea anemone</name>
    <dbReference type="NCBI Taxonomy" id="6105"/>
    <lineage>
        <taxon>Eukaryota</taxon>
        <taxon>Metazoa</taxon>
        <taxon>Cnidaria</taxon>
        <taxon>Anthozoa</taxon>
        <taxon>Hexacorallia</taxon>
        <taxon>Actiniaria</taxon>
        <taxon>Actiniidae</taxon>
        <taxon>Actinia</taxon>
    </lineage>
</organism>
<evidence type="ECO:0000256" key="1">
    <source>
        <dbReference type="ARBA" id="ARBA00022741"/>
    </source>
</evidence>
<dbReference type="PANTHER" id="PTHR47959">
    <property type="entry name" value="ATP-DEPENDENT RNA HELICASE RHLE-RELATED"/>
    <property type="match status" value="1"/>
</dbReference>
<feature type="compositionally biased region" description="Basic residues" evidence="6">
    <location>
        <begin position="99"/>
        <end position="109"/>
    </location>
</feature>
<reference evidence="10" key="1">
    <citation type="submission" date="2025-08" db="UniProtKB">
        <authorList>
            <consortium name="RefSeq"/>
        </authorList>
    </citation>
    <scope>IDENTIFICATION</scope>
    <source>
        <tissue evidence="10">Tentacle</tissue>
    </source>
</reference>
<dbReference type="SUPFAM" id="SSF52540">
    <property type="entry name" value="P-loop containing nucleoside triphosphate hydrolases"/>
    <property type="match status" value="2"/>
</dbReference>
<dbReference type="GO" id="GO:0005829">
    <property type="term" value="C:cytosol"/>
    <property type="evidence" value="ECO:0007669"/>
    <property type="project" value="TreeGrafter"/>
</dbReference>
<dbReference type="Pfam" id="PF00271">
    <property type="entry name" value="Helicase_C"/>
    <property type="match status" value="1"/>
</dbReference>
<feature type="region of interest" description="Disordered" evidence="6">
    <location>
        <begin position="78"/>
        <end position="128"/>
    </location>
</feature>
<dbReference type="Gene3D" id="3.40.50.300">
    <property type="entry name" value="P-loop containing nucleotide triphosphate hydrolases"/>
    <property type="match status" value="2"/>
</dbReference>
<evidence type="ECO:0000313" key="10">
    <source>
        <dbReference type="RefSeq" id="XP_031573601.1"/>
    </source>
</evidence>
<dbReference type="CDD" id="cd17956">
    <property type="entry name" value="DEADc_DDX51"/>
    <property type="match status" value="1"/>
</dbReference>
<dbReference type="PANTHER" id="PTHR47959:SF1">
    <property type="entry name" value="ATP-DEPENDENT RNA HELICASE DBPA"/>
    <property type="match status" value="1"/>
</dbReference>
<dbReference type="InterPro" id="IPR014001">
    <property type="entry name" value="Helicase_ATP-bd"/>
</dbReference>
<dbReference type="CDD" id="cd18787">
    <property type="entry name" value="SF2_C_DEAD"/>
    <property type="match status" value="1"/>
</dbReference>
<evidence type="ECO:0000256" key="5">
    <source>
        <dbReference type="RuleBase" id="RU000492"/>
    </source>
</evidence>
<dbReference type="SMART" id="SM00487">
    <property type="entry name" value="DEXDc"/>
    <property type="match status" value="1"/>
</dbReference>
<evidence type="ECO:0000256" key="3">
    <source>
        <dbReference type="ARBA" id="ARBA00022806"/>
    </source>
</evidence>
<dbReference type="Pfam" id="PF00270">
    <property type="entry name" value="DEAD"/>
    <property type="match status" value="1"/>
</dbReference>
<dbReference type="GO" id="GO:0003724">
    <property type="term" value="F:RNA helicase activity"/>
    <property type="evidence" value="ECO:0007669"/>
    <property type="project" value="TreeGrafter"/>
</dbReference>
<gene>
    <name evidence="10" type="primary">LOC116307474</name>
</gene>
<dbReference type="InterPro" id="IPR000629">
    <property type="entry name" value="RNA-helicase_DEAD-box_CS"/>
</dbReference>
<feature type="compositionally biased region" description="Basic and acidic residues" evidence="6">
    <location>
        <begin position="116"/>
        <end position="128"/>
    </location>
</feature>
<dbReference type="AlphaFoldDB" id="A0A6P8J117"/>
<evidence type="ECO:0000256" key="4">
    <source>
        <dbReference type="ARBA" id="ARBA00022840"/>
    </source>
</evidence>
<dbReference type="FunCoup" id="A0A6P8J117">
    <property type="interactions" value="2887"/>
</dbReference>
<dbReference type="PROSITE" id="PS51194">
    <property type="entry name" value="HELICASE_CTER"/>
    <property type="match status" value="1"/>
</dbReference>
<dbReference type="GO" id="GO:0016787">
    <property type="term" value="F:hydrolase activity"/>
    <property type="evidence" value="ECO:0007669"/>
    <property type="project" value="UniProtKB-KW"/>
</dbReference>
<dbReference type="InterPro" id="IPR050079">
    <property type="entry name" value="DEAD_box_RNA_helicase"/>
</dbReference>
<evidence type="ECO:0000256" key="2">
    <source>
        <dbReference type="ARBA" id="ARBA00022801"/>
    </source>
</evidence>
<dbReference type="GeneID" id="116307474"/>
<dbReference type="OrthoDB" id="3370at2759"/>
<dbReference type="KEGG" id="aten:116307474"/>
<proteinExistence type="inferred from homology"/>
<feature type="region of interest" description="Disordered" evidence="6">
    <location>
        <begin position="605"/>
        <end position="627"/>
    </location>
</feature>
<dbReference type="RefSeq" id="XP_031573601.1">
    <property type="nucleotide sequence ID" value="XM_031717741.1"/>
</dbReference>
<evidence type="ECO:0000256" key="6">
    <source>
        <dbReference type="SAM" id="MobiDB-lite"/>
    </source>
</evidence>
<comment type="similarity">
    <text evidence="5">Belongs to the DEAD box helicase family.</text>
</comment>
<feature type="domain" description="Helicase ATP-binding" evidence="7">
    <location>
        <begin position="271"/>
        <end position="416"/>
    </location>
</feature>
<accession>A0A6P8J117</accession>
<sequence length="639" mass="72661">MELFVVKRYMGDGELTPNSKDDEAERLSLLKKHIEKRKRKLAIETKDMYEKDGKITKESNETEDVKFAKERERKAKVLLETKEKDMPTSNEEFEEAREKKKKKKRKKTKVNTCTSDAKEEDKPEMAEEKDINEITELKKKKKKNTEVEEKIEIPENVSGISENLKDSTEEIPKEICDSEVSKTDLGFTVIGQKRRNKDIKKVEKSLPDWLAKPQVVDTDLNSNLLPVDELDVLSKQIKNRLQELKITSLFPIQKAVIPTILNQIQKGSLYGIGGYRPSDICVSAPTGSGKTLAYVIPIVQALSTQTVCLLQALVLLPTKDLAFQVKQVFEAFVKGTGLKVGLASGNKALAKEQESLIGQGYGSFSHVNILVATPGRLVDHLSYTRHFTLQHLRFLVIDEADRLLDQSYHDWLNKVLKASYVNHSERQDSIGSLCNGYRRSSHLENSNPTPWGRFGYFLLITFACYLYDRLCLLIKLFGGIEVAEYSSNLNAQQRHGILRDFKSGSIHLLICSDAMARGMDIDNVSYVISYDAPKFVKTYIHRVGRTARGGNEGTAFTLLHNDQVHHFKELIQKTGRDKIPKQTFKDEEIQPLVEKYQNALKKLEETVKNEKQEQGGHKTRGQDEAEKYLQEQLLANIGK</sequence>
<dbReference type="GO" id="GO:0003676">
    <property type="term" value="F:nucleic acid binding"/>
    <property type="evidence" value="ECO:0007669"/>
    <property type="project" value="InterPro"/>
</dbReference>
<dbReference type="PROSITE" id="PS51192">
    <property type="entry name" value="HELICASE_ATP_BIND_1"/>
    <property type="match status" value="1"/>
</dbReference>
<dbReference type="InterPro" id="IPR011545">
    <property type="entry name" value="DEAD/DEAH_box_helicase_dom"/>
</dbReference>